<organism evidence="5 6">
    <name type="scientific">Campylobacter blaseri</name>
    <dbReference type="NCBI Taxonomy" id="2042961"/>
    <lineage>
        <taxon>Bacteria</taxon>
        <taxon>Pseudomonadati</taxon>
        <taxon>Campylobacterota</taxon>
        <taxon>Epsilonproteobacteria</taxon>
        <taxon>Campylobacterales</taxon>
        <taxon>Campylobacteraceae</taxon>
        <taxon>Campylobacter</taxon>
    </lineage>
</organism>
<sequence length="232" mass="26282">MRADKYVANVLNISRNKASEIIKDKKVFLNKEPILKPSLEIEGGDIELLGDIYVSRAALKLKYFLEEIELDFKDKTAIDVGSSTGGFVQILLQNGVKSVTAVDVGTMQLHSSLKEDNRVEIFENTDIRELKVDKSFEILTCDVSFISLSNILEYLKPLFSEFAILLFKPQFEVGKNIKRDKKGVVKDEKAIKQVMARFELNAANLGLMLVECIVCKLKGKEGNVEYFYLFKK</sequence>
<dbReference type="SUPFAM" id="SSF53335">
    <property type="entry name" value="S-adenosyl-L-methionine-dependent methyltransferases"/>
    <property type="match status" value="1"/>
</dbReference>
<comment type="similarity">
    <text evidence="2">Belongs to the TlyA family.</text>
</comment>
<gene>
    <name evidence="5" type="ORF">CQ405_02140</name>
</gene>
<dbReference type="CDD" id="cd00165">
    <property type="entry name" value="S4"/>
    <property type="match status" value="1"/>
</dbReference>
<proteinExistence type="inferred from homology"/>
<dbReference type="PANTHER" id="PTHR32319:SF0">
    <property type="entry name" value="BACTERIAL HEMOLYSIN-LIKE PROTEIN"/>
    <property type="match status" value="1"/>
</dbReference>
<accession>A0A2P8R222</accession>
<keyword evidence="5" id="KW-0808">Transferase</keyword>
<evidence type="ECO:0000256" key="2">
    <source>
        <dbReference type="ARBA" id="ARBA00029460"/>
    </source>
</evidence>
<dbReference type="RefSeq" id="WP_106870134.1">
    <property type="nucleotide sequence ID" value="NZ_CP053841.1"/>
</dbReference>
<dbReference type="SUPFAM" id="SSF55174">
    <property type="entry name" value="Alpha-L RNA-binding motif"/>
    <property type="match status" value="1"/>
</dbReference>
<evidence type="ECO:0000313" key="5">
    <source>
        <dbReference type="EMBL" id="PSM52549.1"/>
    </source>
</evidence>
<dbReference type="InterPro" id="IPR004538">
    <property type="entry name" value="Hemolysin_A/TlyA"/>
</dbReference>
<dbReference type="InterPro" id="IPR002877">
    <property type="entry name" value="RNA_MeTrfase_FtsJ_dom"/>
</dbReference>
<protein>
    <submittedName>
        <fullName evidence="5">TlyA family rRNA (Cytidine-2'-O)-methyltransferase</fullName>
    </submittedName>
</protein>
<keyword evidence="6" id="KW-1185">Reference proteome</keyword>
<dbReference type="OrthoDB" id="9784736at2"/>
<dbReference type="SMART" id="SM00363">
    <property type="entry name" value="S4"/>
    <property type="match status" value="1"/>
</dbReference>
<dbReference type="NCBIfam" id="TIGR00478">
    <property type="entry name" value="tly"/>
    <property type="match status" value="1"/>
</dbReference>
<keyword evidence="5" id="KW-0489">Methyltransferase</keyword>
<evidence type="ECO:0000259" key="4">
    <source>
        <dbReference type="SMART" id="SM00363"/>
    </source>
</evidence>
<feature type="domain" description="RNA-binding S4" evidence="4">
    <location>
        <begin position="1"/>
        <end position="62"/>
    </location>
</feature>
<reference evidence="6" key="1">
    <citation type="submission" date="2017-10" db="EMBL/GenBank/DDBJ databases">
        <title>Campylobacter species from seals.</title>
        <authorList>
            <person name="Gilbert M.J."/>
            <person name="Zomer A.L."/>
            <person name="Timmerman A.J."/>
            <person name="Duim B."/>
            <person name="Wagenaar J.A."/>
        </authorList>
    </citation>
    <scope>NUCLEOTIDE SEQUENCE [LARGE SCALE GENOMIC DNA]</scope>
    <source>
        <strain evidence="6">17S00004-5</strain>
    </source>
</reference>
<dbReference type="GO" id="GO:0003723">
    <property type="term" value="F:RNA binding"/>
    <property type="evidence" value="ECO:0007669"/>
    <property type="project" value="UniProtKB-KW"/>
</dbReference>
<evidence type="ECO:0000256" key="3">
    <source>
        <dbReference type="PROSITE-ProRule" id="PRU00182"/>
    </source>
</evidence>
<dbReference type="CDD" id="cd02440">
    <property type="entry name" value="AdoMet_MTases"/>
    <property type="match status" value="1"/>
</dbReference>
<dbReference type="EMBL" id="PDHH01000002">
    <property type="protein sequence ID" value="PSM52549.1"/>
    <property type="molecule type" value="Genomic_DNA"/>
</dbReference>
<keyword evidence="1 3" id="KW-0694">RNA-binding</keyword>
<dbReference type="AlphaFoldDB" id="A0A2P8R222"/>
<name>A0A2P8R222_9BACT</name>
<dbReference type="Proteomes" id="UP000240535">
    <property type="component" value="Unassembled WGS sequence"/>
</dbReference>
<dbReference type="InterPro" id="IPR047048">
    <property type="entry name" value="TlyA"/>
</dbReference>
<dbReference type="GO" id="GO:0008168">
    <property type="term" value="F:methyltransferase activity"/>
    <property type="evidence" value="ECO:0007669"/>
    <property type="project" value="UniProtKB-KW"/>
</dbReference>
<dbReference type="InterPro" id="IPR036986">
    <property type="entry name" value="S4_RNA-bd_sf"/>
</dbReference>
<evidence type="ECO:0000313" key="6">
    <source>
        <dbReference type="Proteomes" id="UP000240535"/>
    </source>
</evidence>
<dbReference type="Pfam" id="PF01479">
    <property type="entry name" value="S4"/>
    <property type="match status" value="1"/>
</dbReference>
<dbReference type="Gene3D" id="3.10.290.10">
    <property type="entry name" value="RNA-binding S4 domain"/>
    <property type="match status" value="1"/>
</dbReference>
<dbReference type="Gene3D" id="3.40.50.150">
    <property type="entry name" value="Vaccinia Virus protein VP39"/>
    <property type="match status" value="1"/>
</dbReference>
<dbReference type="Pfam" id="PF01728">
    <property type="entry name" value="FtsJ"/>
    <property type="match status" value="1"/>
</dbReference>
<dbReference type="InterPro" id="IPR002942">
    <property type="entry name" value="S4_RNA-bd"/>
</dbReference>
<dbReference type="GO" id="GO:0032259">
    <property type="term" value="P:methylation"/>
    <property type="evidence" value="ECO:0007669"/>
    <property type="project" value="UniProtKB-KW"/>
</dbReference>
<dbReference type="PROSITE" id="PS50889">
    <property type="entry name" value="S4"/>
    <property type="match status" value="1"/>
</dbReference>
<dbReference type="PANTHER" id="PTHR32319">
    <property type="entry name" value="BACTERIAL HEMOLYSIN-LIKE PROTEIN"/>
    <property type="match status" value="1"/>
</dbReference>
<dbReference type="InterPro" id="IPR029063">
    <property type="entry name" value="SAM-dependent_MTases_sf"/>
</dbReference>
<evidence type="ECO:0000256" key="1">
    <source>
        <dbReference type="ARBA" id="ARBA00022884"/>
    </source>
</evidence>
<comment type="caution">
    <text evidence="5">The sequence shown here is derived from an EMBL/GenBank/DDBJ whole genome shotgun (WGS) entry which is preliminary data.</text>
</comment>